<dbReference type="PANTHER" id="PTHR42839">
    <property type="entry name" value="ISOCHORISMATE SYNTHASE ENTC"/>
    <property type="match status" value="1"/>
</dbReference>
<name>A0A4U3F5T2_9GAMM</name>
<dbReference type="NCBIfam" id="TIGR00543">
    <property type="entry name" value="isochor_syn"/>
    <property type="match status" value="1"/>
</dbReference>
<keyword evidence="10" id="KW-1185">Reference proteome</keyword>
<dbReference type="STRING" id="1219360.GCA_001571305_02012"/>
<dbReference type="Pfam" id="PF00425">
    <property type="entry name" value="Chorismate_bind"/>
    <property type="match status" value="1"/>
</dbReference>
<dbReference type="InterPro" id="IPR005801">
    <property type="entry name" value="ADC_synthase"/>
</dbReference>
<dbReference type="RefSeq" id="WP_137269570.1">
    <property type="nucleotide sequence ID" value="NZ_CP101613.1"/>
</dbReference>
<dbReference type="EMBL" id="JACYNN010000010">
    <property type="protein sequence ID" value="MBD8107633.1"/>
    <property type="molecule type" value="Genomic_DNA"/>
</dbReference>
<evidence type="ECO:0000256" key="2">
    <source>
        <dbReference type="ARBA" id="ARBA00005297"/>
    </source>
</evidence>
<evidence type="ECO:0000313" key="9">
    <source>
        <dbReference type="Proteomes" id="UP000306393"/>
    </source>
</evidence>
<dbReference type="Proteomes" id="UP000306393">
    <property type="component" value="Unassembled WGS sequence"/>
</dbReference>
<comment type="catalytic activity">
    <reaction evidence="1">
        <text>chorismate = isochorismate</text>
        <dbReference type="Rhea" id="RHEA:18985"/>
        <dbReference type="ChEBI" id="CHEBI:29748"/>
        <dbReference type="ChEBI" id="CHEBI:29780"/>
        <dbReference type="EC" id="5.4.4.2"/>
    </reaction>
</comment>
<reference evidence="8 9" key="1">
    <citation type="journal article" date="2019" name="Sci. Rep.">
        <title>Differences in resource use lead to coexistence of seed-transmitted microbial populations.</title>
        <authorList>
            <person name="Torres-Cortes G."/>
            <person name="Garcia B.J."/>
            <person name="Compant S."/>
            <person name="Rezki S."/>
            <person name="Jones P."/>
            <person name="Preveaux A."/>
            <person name="Briand M."/>
            <person name="Roulet A."/>
            <person name="Bouchez O."/>
            <person name="Jacobson D."/>
            <person name="Barret M."/>
        </authorList>
    </citation>
    <scope>NUCLEOTIDE SEQUENCE [LARGE SCALE GENOMIC DNA]</scope>
    <source>
        <strain evidence="8 9">CFBP13511</strain>
    </source>
</reference>
<keyword evidence="4 7" id="KW-0413">Isomerase</keyword>
<sequence length="391" mass="42637">MESLTSHSTLQFASQAAASSFFFMSPWRSLVAQGCFTTVTAPALGGESLEGEFQQEIRQRLRDAKHQGIEKPIVVGAIPFDPSQPSSLFIPESSLYFDGKAFLQQMGAPKSQLPEVVRRTALPEQQAFMQMVSQAVAATGARKLDKVVLSRLMDIVTAEKVDIANLMTRLMTQNPGSYNFHVPLPEGGSLLGASPELLLRKHDNRYYTHPLAGSARRDSDPQKDRLAGEQLMASVKDRYEHKLVTDAMRDVLQPRSAHLTVPSTPELITTSTLWHLGTAIEGEAGNQTDTALSLACLLHPTPALSGFPHATAQQLIAELEPFNRGLFGGIVGWCDEQGNGEWVVTIRCGKVNGNRVRLFAGAGIVPASCPESEWRETGVKLNTMLRAFGLN</sequence>
<accession>A0A4U3F5T2</accession>
<feature type="domain" description="Chorismate-utilising enzyme C-terminal" evidence="6">
    <location>
        <begin position="125"/>
        <end position="380"/>
    </location>
</feature>
<dbReference type="AlphaFoldDB" id="A0A4U3F5T2"/>
<dbReference type="PANTHER" id="PTHR42839:SF2">
    <property type="entry name" value="ISOCHORISMATE SYNTHASE ENTC"/>
    <property type="match status" value="1"/>
</dbReference>
<dbReference type="Gene3D" id="3.60.120.10">
    <property type="entry name" value="Anthranilate synthase"/>
    <property type="match status" value="1"/>
</dbReference>
<protein>
    <recommendedName>
        <fullName evidence="3">isochorismate synthase</fullName>
        <ecNumber evidence="3">5.4.4.2</ecNumber>
    </recommendedName>
    <alternativeName>
        <fullName evidence="5">Isochorismate mutase</fullName>
    </alternativeName>
</protein>
<dbReference type="Proteomes" id="UP000661012">
    <property type="component" value="Unassembled WGS sequence"/>
</dbReference>
<reference evidence="7 10" key="2">
    <citation type="journal article" date="2020" name="FEMS Microbiol. Ecol.">
        <title>Temporal dynamics of bacterial communities during seed development and maturation.</title>
        <authorList>
            <person name="Chesneau G."/>
            <person name="Torres-Cortes G."/>
            <person name="Briand M."/>
            <person name="Darrasse A."/>
            <person name="Preveaux A."/>
            <person name="Marais C."/>
            <person name="Jacques M.A."/>
            <person name="Shade A."/>
            <person name="Barret M."/>
        </authorList>
    </citation>
    <scope>NUCLEOTIDE SEQUENCE [LARGE SCALE GENOMIC DNA]</scope>
    <source>
        <strain evidence="7 10">CFBP13732</strain>
    </source>
</reference>
<evidence type="ECO:0000259" key="6">
    <source>
        <dbReference type="Pfam" id="PF00425"/>
    </source>
</evidence>
<comment type="caution">
    <text evidence="8">The sequence shown here is derived from an EMBL/GenBank/DDBJ whole genome shotgun (WGS) entry which is preliminary data.</text>
</comment>
<dbReference type="EC" id="5.4.4.2" evidence="3"/>
<dbReference type="InterPro" id="IPR015890">
    <property type="entry name" value="Chorismate_C"/>
</dbReference>
<proteinExistence type="inferred from homology"/>
<comment type="similarity">
    <text evidence="2">Belongs to the isochorismate synthase family.</text>
</comment>
<dbReference type="GO" id="GO:0008909">
    <property type="term" value="F:isochorismate synthase activity"/>
    <property type="evidence" value="ECO:0007669"/>
    <property type="project" value="UniProtKB-EC"/>
</dbReference>
<evidence type="ECO:0000313" key="7">
    <source>
        <dbReference type="EMBL" id="MBD8107633.1"/>
    </source>
</evidence>
<evidence type="ECO:0000256" key="3">
    <source>
        <dbReference type="ARBA" id="ARBA00012824"/>
    </source>
</evidence>
<evidence type="ECO:0000256" key="1">
    <source>
        <dbReference type="ARBA" id="ARBA00000799"/>
    </source>
</evidence>
<evidence type="ECO:0000256" key="5">
    <source>
        <dbReference type="ARBA" id="ARBA00041564"/>
    </source>
</evidence>
<evidence type="ECO:0000313" key="8">
    <source>
        <dbReference type="EMBL" id="TKJ88758.1"/>
    </source>
</evidence>
<dbReference type="OrthoDB" id="9806579at2"/>
<dbReference type="InterPro" id="IPR004561">
    <property type="entry name" value="IsoChor_synthase"/>
</dbReference>
<evidence type="ECO:0000313" key="10">
    <source>
        <dbReference type="Proteomes" id="UP000661012"/>
    </source>
</evidence>
<dbReference type="SUPFAM" id="SSF56322">
    <property type="entry name" value="ADC synthase"/>
    <property type="match status" value="1"/>
</dbReference>
<dbReference type="EMBL" id="QGAC01000014">
    <property type="protein sequence ID" value="TKJ88758.1"/>
    <property type="molecule type" value="Genomic_DNA"/>
</dbReference>
<evidence type="ECO:0000256" key="4">
    <source>
        <dbReference type="ARBA" id="ARBA00023235"/>
    </source>
</evidence>
<gene>
    <name evidence="8" type="ORF">EpCFBP13511_15160</name>
    <name evidence="7" type="ORF">IFT93_14625</name>
</gene>
<organism evidence="8 9">
    <name type="scientific">Erwinia persicina</name>
    <dbReference type="NCBI Taxonomy" id="55211"/>
    <lineage>
        <taxon>Bacteria</taxon>
        <taxon>Pseudomonadati</taxon>
        <taxon>Pseudomonadota</taxon>
        <taxon>Gammaproteobacteria</taxon>
        <taxon>Enterobacterales</taxon>
        <taxon>Erwiniaceae</taxon>
        <taxon>Erwinia</taxon>
    </lineage>
</organism>